<keyword evidence="2" id="KW-1185">Reference proteome</keyword>
<accession>A0ABR4QR35</accession>
<reference evidence="1 2" key="1">
    <citation type="journal article" date="2022" name="Front. Cell. Infect. Microbiol.">
        <title>The Genomes of Two Strains of Taenia crassiceps the Animal Model for the Study of Human Cysticercosis.</title>
        <authorList>
            <person name="Bobes R.J."/>
            <person name="Estrada K."/>
            <person name="Rios-Valencia D.G."/>
            <person name="Calderon-Gallegos A."/>
            <person name="de la Torre P."/>
            <person name="Carrero J.C."/>
            <person name="Sanchez-Flores A."/>
            <person name="Laclette J.P."/>
        </authorList>
    </citation>
    <scope>NUCLEOTIDE SEQUENCE [LARGE SCALE GENOMIC DNA]</scope>
    <source>
        <strain evidence="1">WFUcys</strain>
    </source>
</reference>
<protein>
    <submittedName>
        <fullName evidence="1">Uncharacterized protein</fullName>
    </submittedName>
</protein>
<sequence>MRFRALPGRVELAHLTGGRKPVARSLQPLQFIFALVMGSSGFLIADILGDATTSPRVERADKVSPIGENKRLWPDKQRSLNLPLPAWIFCTRYSDRPSSGEFSITIAL</sequence>
<dbReference type="Proteomes" id="UP001651158">
    <property type="component" value="Unassembled WGS sequence"/>
</dbReference>
<organism evidence="1 2">
    <name type="scientific">Taenia crassiceps</name>
    <dbReference type="NCBI Taxonomy" id="6207"/>
    <lineage>
        <taxon>Eukaryota</taxon>
        <taxon>Metazoa</taxon>
        <taxon>Spiralia</taxon>
        <taxon>Lophotrochozoa</taxon>
        <taxon>Platyhelminthes</taxon>
        <taxon>Cestoda</taxon>
        <taxon>Eucestoda</taxon>
        <taxon>Cyclophyllidea</taxon>
        <taxon>Taeniidae</taxon>
        <taxon>Taenia</taxon>
    </lineage>
</organism>
<evidence type="ECO:0000313" key="1">
    <source>
        <dbReference type="EMBL" id="KAL5112109.1"/>
    </source>
</evidence>
<evidence type="ECO:0000313" key="2">
    <source>
        <dbReference type="Proteomes" id="UP001651158"/>
    </source>
</evidence>
<comment type="caution">
    <text evidence="1">The sequence shown here is derived from an EMBL/GenBank/DDBJ whole genome shotgun (WGS) entry which is preliminary data.</text>
</comment>
<dbReference type="EMBL" id="JAKROA010000001">
    <property type="protein sequence ID" value="KAL5112109.1"/>
    <property type="molecule type" value="Genomic_DNA"/>
</dbReference>
<gene>
    <name evidence="1" type="ORF">TcWFU_005243</name>
</gene>
<proteinExistence type="predicted"/>
<name>A0ABR4QR35_9CEST</name>